<evidence type="ECO:0000256" key="2">
    <source>
        <dbReference type="ARBA" id="ARBA00022737"/>
    </source>
</evidence>
<feature type="domain" description="HTH myb-type" evidence="9">
    <location>
        <begin position="106"/>
        <end position="161"/>
    </location>
</feature>
<organism evidence="10 11">
    <name type="scientific">Dioscorea cayennensis subsp. rotundata</name>
    <name type="common">White Guinea yam</name>
    <name type="synonym">Dioscorea rotundata</name>
    <dbReference type="NCBI Taxonomy" id="55577"/>
    <lineage>
        <taxon>Eukaryota</taxon>
        <taxon>Viridiplantae</taxon>
        <taxon>Streptophyta</taxon>
        <taxon>Embryophyta</taxon>
        <taxon>Tracheophyta</taxon>
        <taxon>Spermatophyta</taxon>
        <taxon>Magnoliopsida</taxon>
        <taxon>Liliopsida</taxon>
        <taxon>Dioscoreales</taxon>
        <taxon>Dioscoreaceae</taxon>
        <taxon>Dioscorea</taxon>
    </lineage>
</organism>
<keyword evidence="4" id="KW-0238">DNA-binding</keyword>
<dbReference type="Pfam" id="PF00249">
    <property type="entry name" value="Myb_DNA-binding"/>
    <property type="match status" value="3"/>
</dbReference>
<dbReference type="InterPro" id="IPR001005">
    <property type="entry name" value="SANT/Myb"/>
</dbReference>
<accession>A0AB40C942</accession>
<dbReference type="InterPro" id="IPR009057">
    <property type="entry name" value="Homeodomain-like_sf"/>
</dbReference>
<feature type="region of interest" description="Disordered" evidence="7">
    <location>
        <begin position="13"/>
        <end position="65"/>
    </location>
</feature>
<sequence>MDCVKLEQNCVENRQSAVASSSSHSDASFGSSRRSPAAFSPVNSSPSQRRTSGPIRRAKGGWTPQEDETLRNAVEAYKGRSWKKIAEYFPDRSEVQCLHRWQKVLNPELIKGPWTQEEDKKIIELVAKYGPTKWSVIAKSLPGRIGKQCRERWHNHLNPSIKKDAWTLEEELALMNAHHIHGNKWAEIAKVLPGRTDNSIKNHWNSSLKKKLEFYLATGKLPPVPKPGVQNGIKDVTKASNGQAISCSNNDLVKSRSVSSEISDSSWKFEDHKGWFKSSSKQIVAAETLEVPLSESRNSDAVGRKVQDTINRSELRFTLGSCSSYNENYHENKIAEALVQPKTPDRNSLCYKPPELECLHGSSALTLLDACSSVQKAYDSLIVSSPAGYFTPSLVERKGSAEPSVEVILRNAADSFPLTPSILRKRRSKTCAVLPPDRAAMADRIKTPESSCSREGDIAADSEKSSNFRLCSSDCSHNEAAPCNANKFDFSPPYRLSSKRAPLLKSVEKHLDFTSEEDKFNVNVDTMSLSIHGNSCSTDSTLVRAQASKLNERKVGLEGLSGEFTYVTKMGVT</sequence>
<dbReference type="RefSeq" id="XP_039136329.1">
    <property type="nucleotide sequence ID" value="XM_039280395.1"/>
</dbReference>
<name>A0AB40C942_DIOCR</name>
<dbReference type="PROSITE" id="PS51294">
    <property type="entry name" value="HTH_MYB"/>
    <property type="match status" value="3"/>
</dbReference>
<evidence type="ECO:0000259" key="8">
    <source>
        <dbReference type="PROSITE" id="PS50090"/>
    </source>
</evidence>
<dbReference type="AlphaFoldDB" id="A0AB40C942"/>
<evidence type="ECO:0000256" key="6">
    <source>
        <dbReference type="ARBA" id="ARBA00023242"/>
    </source>
</evidence>
<evidence type="ECO:0000256" key="7">
    <source>
        <dbReference type="SAM" id="MobiDB-lite"/>
    </source>
</evidence>
<dbReference type="GO" id="GO:0045893">
    <property type="term" value="P:positive regulation of DNA-templated transcription"/>
    <property type="evidence" value="ECO:0007669"/>
    <property type="project" value="EnsemblPlants"/>
</dbReference>
<evidence type="ECO:0000256" key="4">
    <source>
        <dbReference type="ARBA" id="ARBA00023125"/>
    </source>
</evidence>
<dbReference type="GO" id="GO:0000981">
    <property type="term" value="F:DNA-binding transcription factor activity, RNA polymerase II-specific"/>
    <property type="evidence" value="ECO:0007669"/>
    <property type="project" value="TreeGrafter"/>
</dbReference>
<dbReference type="GO" id="GO:1901002">
    <property type="term" value="P:positive regulation of response to salt stress"/>
    <property type="evidence" value="ECO:0007669"/>
    <property type="project" value="EnsemblPlants"/>
</dbReference>
<dbReference type="InterPro" id="IPR050560">
    <property type="entry name" value="MYB_TF"/>
</dbReference>
<dbReference type="GO" id="GO:0000978">
    <property type="term" value="F:RNA polymerase II cis-regulatory region sequence-specific DNA binding"/>
    <property type="evidence" value="ECO:0007669"/>
    <property type="project" value="TreeGrafter"/>
</dbReference>
<keyword evidence="3" id="KW-0805">Transcription regulation</keyword>
<evidence type="ECO:0000256" key="5">
    <source>
        <dbReference type="ARBA" id="ARBA00023163"/>
    </source>
</evidence>
<dbReference type="SMART" id="SM00717">
    <property type="entry name" value="SANT"/>
    <property type="match status" value="3"/>
</dbReference>
<feature type="domain" description="HTH myb-type" evidence="9">
    <location>
        <begin position="162"/>
        <end position="212"/>
    </location>
</feature>
<dbReference type="PANTHER" id="PTHR45614">
    <property type="entry name" value="MYB PROTEIN-RELATED"/>
    <property type="match status" value="1"/>
</dbReference>
<reference evidence="11 12" key="1">
    <citation type="submission" date="2025-04" db="UniProtKB">
        <authorList>
            <consortium name="RefSeq"/>
        </authorList>
    </citation>
    <scope>IDENTIFICATION</scope>
</reference>
<feature type="domain" description="Myb-like" evidence="8">
    <location>
        <begin position="158"/>
        <end position="208"/>
    </location>
</feature>
<feature type="domain" description="Myb-like" evidence="8">
    <location>
        <begin position="106"/>
        <end position="157"/>
    </location>
</feature>
<keyword evidence="5" id="KW-0804">Transcription</keyword>
<evidence type="ECO:0000256" key="3">
    <source>
        <dbReference type="ARBA" id="ARBA00023015"/>
    </source>
</evidence>
<dbReference type="GO" id="GO:0005634">
    <property type="term" value="C:nucleus"/>
    <property type="evidence" value="ECO:0007669"/>
    <property type="project" value="UniProtKB-SubCell"/>
</dbReference>
<evidence type="ECO:0000313" key="12">
    <source>
        <dbReference type="RefSeq" id="XP_039136329.1"/>
    </source>
</evidence>
<dbReference type="PANTHER" id="PTHR45614:SF194">
    <property type="entry name" value="TRANSCRIPTION FACTOR MYB3R-3-RELATED"/>
    <property type="match status" value="1"/>
</dbReference>
<dbReference type="RefSeq" id="XP_039136328.1">
    <property type="nucleotide sequence ID" value="XM_039280394.1"/>
</dbReference>
<keyword evidence="10" id="KW-1185">Reference proteome</keyword>
<dbReference type="PROSITE" id="PS50090">
    <property type="entry name" value="MYB_LIKE"/>
    <property type="match status" value="3"/>
</dbReference>
<evidence type="ECO:0000256" key="1">
    <source>
        <dbReference type="ARBA" id="ARBA00004123"/>
    </source>
</evidence>
<feature type="compositionally biased region" description="Low complexity" evidence="7">
    <location>
        <begin position="14"/>
        <end position="35"/>
    </location>
</feature>
<dbReference type="SUPFAM" id="SSF46689">
    <property type="entry name" value="Homeodomain-like"/>
    <property type="match status" value="2"/>
</dbReference>
<dbReference type="FunFam" id="1.10.10.60:FF:000010">
    <property type="entry name" value="Transcriptional activator Myb isoform A"/>
    <property type="match status" value="1"/>
</dbReference>
<dbReference type="GO" id="GO:0009409">
    <property type="term" value="P:response to cold"/>
    <property type="evidence" value="ECO:0007669"/>
    <property type="project" value="EnsemblPlants"/>
</dbReference>
<keyword evidence="2" id="KW-0677">Repeat</keyword>
<evidence type="ECO:0000313" key="10">
    <source>
        <dbReference type="Proteomes" id="UP001515500"/>
    </source>
</evidence>
<dbReference type="Gene3D" id="1.10.10.60">
    <property type="entry name" value="Homeodomain-like"/>
    <property type="match status" value="3"/>
</dbReference>
<proteinExistence type="predicted"/>
<feature type="domain" description="Myb-like" evidence="8">
    <location>
        <begin position="54"/>
        <end position="105"/>
    </location>
</feature>
<dbReference type="Proteomes" id="UP001515500">
    <property type="component" value="Chromosome 12"/>
</dbReference>
<dbReference type="CDD" id="cd00167">
    <property type="entry name" value="SANT"/>
    <property type="match status" value="3"/>
</dbReference>
<gene>
    <name evidence="11 12" type="primary">LOC120273702</name>
</gene>
<evidence type="ECO:0000259" key="9">
    <source>
        <dbReference type="PROSITE" id="PS51294"/>
    </source>
</evidence>
<protein>
    <submittedName>
        <fullName evidence="11 12">Transcription factor MYB3R-3-like</fullName>
    </submittedName>
</protein>
<feature type="compositionally biased region" description="Polar residues" evidence="7">
    <location>
        <begin position="41"/>
        <end position="51"/>
    </location>
</feature>
<feature type="domain" description="HTH myb-type" evidence="9">
    <location>
        <begin position="59"/>
        <end position="105"/>
    </location>
</feature>
<dbReference type="GeneID" id="120273702"/>
<dbReference type="GO" id="GO:1902584">
    <property type="term" value="P:positive regulation of response to water deprivation"/>
    <property type="evidence" value="ECO:0007669"/>
    <property type="project" value="EnsemblPlants"/>
</dbReference>
<dbReference type="InterPro" id="IPR017930">
    <property type="entry name" value="Myb_dom"/>
</dbReference>
<dbReference type="FunFam" id="1.10.10.60:FF:000016">
    <property type="entry name" value="Transcriptional activator Myb isoform A"/>
    <property type="match status" value="1"/>
</dbReference>
<comment type="subcellular location">
    <subcellularLocation>
        <location evidence="1">Nucleus</location>
    </subcellularLocation>
</comment>
<keyword evidence="6" id="KW-0539">Nucleus</keyword>
<dbReference type="FunFam" id="1.10.10.60:FF:000324">
    <property type="entry name" value="Transcription factor MYB3R-2"/>
    <property type="match status" value="1"/>
</dbReference>
<evidence type="ECO:0000313" key="11">
    <source>
        <dbReference type="RefSeq" id="XP_039136328.1"/>
    </source>
</evidence>